<feature type="transmembrane region" description="Helical" evidence="1">
    <location>
        <begin position="18"/>
        <end position="39"/>
    </location>
</feature>
<accession>A0A3B1D8L2</accession>
<dbReference type="AlphaFoldDB" id="A0A3B1D8L2"/>
<name>A0A3B1D8L2_9ZZZZ</name>
<evidence type="ECO:0000256" key="1">
    <source>
        <dbReference type="SAM" id="Phobius"/>
    </source>
</evidence>
<protein>
    <submittedName>
        <fullName evidence="2">Uncharacterized protein</fullName>
    </submittedName>
</protein>
<keyword evidence="1" id="KW-0812">Transmembrane</keyword>
<proteinExistence type="predicted"/>
<evidence type="ECO:0000313" key="2">
    <source>
        <dbReference type="EMBL" id="VAX35161.1"/>
    </source>
</evidence>
<sequence length="94" mass="10519">MTGFAVILFLFRRSPLNLVFTLALSYGLGFGLLAQWMLVLGILQISYSVMTIGLPLVVCAVIIFLFGLKRTKINVEVLKERKDSLFLSNLPINQ</sequence>
<keyword evidence="1" id="KW-0472">Membrane</keyword>
<reference evidence="2" key="1">
    <citation type="submission" date="2018-06" db="EMBL/GenBank/DDBJ databases">
        <authorList>
            <person name="Zhirakovskaya E."/>
        </authorList>
    </citation>
    <scope>NUCLEOTIDE SEQUENCE</scope>
</reference>
<feature type="non-terminal residue" evidence="2">
    <location>
        <position position="94"/>
    </location>
</feature>
<organism evidence="2">
    <name type="scientific">hydrothermal vent metagenome</name>
    <dbReference type="NCBI Taxonomy" id="652676"/>
    <lineage>
        <taxon>unclassified sequences</taxon>
        <taxon>metagenomes</taxon>
        <taxon>ecological metagenomes</taxon>
    </lineage>
</organism>
<feature type="transmembrane region" description="Helical" evidence="1">
    <location>
        <begin position="45"/>
        <end position="68"/>
    </location>
</feature>
<dbReference type="EMBL" id="UOGJ01000031">
    <property type="protein sequence ID" value="VAX35161.1"/>
    <property type="molecule type" value="Genomic_DNA"/>
</dbReference>
<keyword evidence="1" id="KW-1133">Transmembrane helix</keyword>
<gene>
    <name evidence="2" type="ORF">MNBD_UNCLBAC01-1821</name>
</gene>